<evidence type="ECO:0000313" key="3">
    <source>
        <dbReference type="Proteomes" id="UP000290958"/>
    </source>
</evidence>
<dbReference type="Proteomes" id="UP000290958">
    <property type="component" value="Unassembled WGS sequence"/>
</dbReference>
<gene>
    <name evidence="2" type="ORF">EQG66_08045</name>
</gene>
<dbReference type="OrthoDB" id="7426653at2"/>
<accession>A0A4Q1KIB5</accession>
<reference evidence="3" key="1">
    <citation type="submission" date="2019-01" db="EMBL/GenBank/DDBJ databases">
        <title>Cytophagaceae bacterium strain CAR-16.</title>
        <authorList>
            <person name="Chen W.-M."/>
        </authorList>
    </citation>
    <scope>NUCLEOTIDE SEQUENCE [LARGE SCALE GENOMIC DNA]</scope>
    <source>
        <strain evidence="3">CHR27</strain>
    </source>
</reference>
<dbReference type="EMBL" id="SBKP01000006">
    <property type="protein sequence ID" value="RXR29020.1"/>
    <property type="molecule type" value="Genomic_DNA"/>
</dbReference>
<organism evidence="2 3">
    <name type="scientific">Sphingobium fluviale</name>
    <dbReference type="NCBI Taxonomy" id="2506423"/>
    <lineage>
        <taxon>Bacteria</taxon>
        <taxon>Pseudomonadati</taxon>
        <taxon>Pseudomonadota</taxon>
        <taxon>Alphaproteobacteria</taxon>
        <taxon>Sphingomonadales</taxon>
        <taxon>Sphingomonadaceae</taxon>
        <taxon>Sphingobium</taxon>
    </lineage>
</organism>
<keyword evidence="1" id="KW-0732">Signal</keyword>
<feature type="signal peptide" evidence="1">
    <location>
        <begin position="1"/>
        <end position="20"/>
    </location>
</feature>
<keyword evidence="3" id="KW-1185">Reference proteome</keyword>
<protein>
    <submittedName>
        <fullName evidence="2">Uncharacterized protein</fullName>
    </submittedName>
</protein>
<dbReference type="InterPro" id="IPR010642">
    <property type="entry name" value="Invasion_prot_B"/>
</dbReference>
<feature type="chain" id="PRO_5020838015" evidence="1">
    <location>
        <begin position="21"/>
        <end position="162"/>
    </location>
</feature>
<sequence length="162" mass="17086">MKRIGIGLLAAWAVSTPAQARDSLGVFGGWGAFHDPATPRCYAIAEPVRTSSGKAGWRAFASVGTWPKQRIRGQLHIRLSRERTAQAKVYLSIGERRFALSAGAADAWAQDARMDAAIIAAMRSASTMSIESTAANGRAFSDLYALKGAATAMDAAALGCAR</sequence>
<proteinExistence type="predicted"/>
<evidence type="ECO:0000256" key="1">
    <source>
        <dbReference type="SAM" id="SignalP"/>
    </source>
</evidence>
<dbReference type="AlphaFoldDB" id="A0A4Q1KIB5"/>
<dbReference type="Pfam" id="PF06776">
    <property type="entry name" value="IalB"/>
    <property type="match status" value="1"/>
</dbReference>
<name>A0A4Q1KIB5_9SPHN</name>
<comment type="caution">
    <text evidence="2">The sequence shown here is derived from an EMBL/GenBank/DDBJ whole genome shotgun (WGS) entry which is preliminary data.</text>
</comment>
<evidence type="ECO:0000313" key="2">
    <source>
        <dbReference type="EMBL" id="RXR29020.1"/>
    </source>
</evidence>
<dbReference type="RefSeq" id="WP_129404084.1">
    <property type="nucleotide sequence ID" value="NZ_SBKP01000006.1"/>
</dbReference>